<dbReference type="Proteomes" id="UP000886523">
    <property type="component" value="Unassembled WGS sequence"/>
</dbReference>
<comment type="caution">
    <text evidence="3">The sequence shown here is derived from an EMBL/GenBank/DDBJ whole genome shotgun (WGS) entry which is preliminary data.</text>
</comment>
<feature type="compositionally biased region" description="Basic and acidic residues" evidence="1">
    <location>
        <begin position="315"/>
        <end position="327"/>
    </location>
</feature>
<evidence type="ECO:0000256" key="1">
    <source>
        <dbReference type="SAM" id="MobiDB-lite"/>
    </source>
</evidence>
<sequence length="608" mass="66147">MRVLHLLATQHHIPACLRPFRVRRTIPPQELDTWKSTSPFVLGTGNVLIIHAWVSGNSKVRAITLRSRSSHFSFPILSLAPVLVSLSFFACAAILISLHSHPQPVFASQPILGITHLREMSTAPCDIAPTPLVHPPAPPIIAHTPILALACARSRFGHRSDPLTPRSLFSSPFLKHWTRTESPWSICVILAIHGYRDRYRGPNRLPHPRGLKHILLLNHDEWPATCSNPTLITESPEPEVSRSSPPFALIILIPESRVPQKTRSIDPPETSSESDEEDADRPTTLKDPKSRARIGSWACGASGESSVSQGAGDDTQSRDGADDDATRRPSRLVVEIDSRLTRLRIELTCICGAARYSSSVKVCLCPSSVGPSPRAHQAHGFSPPPSSSRTSPSPLFASSVPPPPSFSSPCLDTQTALNNTLRTGSLGSKPMYRVLATAHCLGGSPVEIPAKMEMCGMPSSLRIASQIQTSILQSLPLNTQVMWFGRHTLSLSSLLGGEDSDTWAAEATRLIAEHDGVKAAAGKTDCAVRRGNIARIISNAASPAAHAQHECHRDLSDHEALHEFMAEESQKKRAFDLSNVYKTRTAVKGMLAAYSGHMWNFQSSHGRT</sequence>
<evidence type="ECO:0000313" key="4">
    <source>
        <dbReference type="Proteomes" id="UP000886523"/>
    </source>
</evidence>
<dbReference type="EMBL" id="MU128927">
    <property type="protein sequence ID" value="KAF9518141.1"/>
    <property type="molecule type" value="Genomic_DNA"/>
</dbReference>
<evidence type="ECO:0000313" key="3">
    <source>
        <dbReference type="EMBL" id="KAF9518141.1"/>
    </source>
</evidence>
<name>A0A9P6B5Q5_9AGAM</name>
<keyword evidence="2" id="KW-0472">Membrane</keyword>
<evidence type="ECO:0000256" key="2">
    <source>
        <dbReference type="SAM" id="Phobius"/>
    </source>
</evidence>
<keyword evidence="2" id="KW-0812">Transmembrane</keyword>
<feature type="transmembrane region" description="Helical" evidence="2">
    <location>
        <begin position="74"/>
        <end position="98"/>
    </location>
</feature>
<keyword evidence="2" id="KW-1133">Transmembrane helix</keyword>
<keyword evidence="4" id="KW-1185">Reference proteome</keyword>
<accession>A0A9P6B5Q5</accession>
<feature type="region of interest" description="Disordered" evidence="1">
    <location>
        <begin position="258"/>
        <end position="329"/>
    </location>
</feature>
<dbReference type="AlphaFoldDB" id="A0A9P6B5Q5"/>
<feature type="compositionally biased region" description="Basic and acidic residues" evidence="1">
    <location>
        <begin position="280"/>
        <end position="290"/>
    </location>
</feature>
<feature type="compositionally biased region" description="Low complexity" evidence="1">
    <location>
        <begin position="387"/>
        <end position="399"/>
    </location>
</feature>
<proteinExistence type="predicted"/>
<organism evidence="3 4">
    <name type="scientific">Hydnum rufescens UP504</name>
    <dbReference type="NCBI Taxonomy" id="1448309"/>
    <lineage>
        <taxon>Eukaryota</taxon>
        <taxon>Fungi</taxon>
        <taxon>Dikarya</taxon>
        <taxon>Basidiomycota</taxon>
        <taxon>Agaricomycotina</taxon>
        <taxon>Agaricomycetes</taxon>
        <taxon>Cantharellales</taxon>
        <taxon>Hydnaceae</taxon>
        <taxon>Hydnum</taxon>
    </lineage>
</organism>
<feature type="region of interest" description="Disordered" evidence="1">
    <location>
        <begin position="373"/>
        <end position="409"/>
    </location>
</feature>
<gene>
    <name evidence="3" type="ORF">BS47DRAFT_1389315</name>
</gene>
<protein>
    <submittedName>
        <fullName evidence="3">Uncharacterized protein</fullName>
    </submittedName>
</protein>
<reference evidence="3" key="1">
    <citation type="journal article" date="2020" name="Nat. Commun.">
        <title>Large-scale genome sequencing of mycorrhizal fungi provides insights into the early evolution of symbiotic traits.</title>
        <authorList>
            <person name="Miyauchi S."/>
            <person name="Kiss E."/>
            <person name="Kuo A."/>
            <person name="Drula E."/>
            <person name="Kohler A."/>
            <person name="Sanchez-Garcia M."/>
            <person name="Morin E."/>
            <person name="Andreopoulos B."/>
            <person name="Barry K.W."/>
            <person name="Bonito G."/>
            <person name="Buee M."/>
            <person name="Carver A."/>
            <person name="Chen C."/>
            <person name="Cichocki N."/>
            <person name="Clum A."/>
            <person name="Culley D."/>
            <person name="Crous P.W."/>
            <person name="Fauchery L."/>
            <person name="Girlanda M."/>
            <person name="Hayes R.D."/>
            <person name="Keri Z."/>
            <person name="LaButti K."/>
            <person name="Lipzen A."/>
            <person name="Lombard V."/>
            <person name="Magnuson J."/>
            <person name="Maillard F."/>
            <person name="Murat C."/>
            <person name="Nolan M."/>
            <person name="Ohm R.A."/>
            <person name="Pangilinan J."/>
            <person name="Pereira M.F."/>
            <person name="Perotto S."/>
            <person name="Peter M."/>
            <person name="Pfister S."/>
            <person name="Riley R."/>
            <person name="Sitrit Y."/>
            <person name="Stielow J.B."/>
            <person name="Szollosi G."/>
            <person name="Zifcakova L."/>
            <person name="Stursova M."/>
            <person name="Spatafora J.W."/>
            <person name="Tedersoo L."/>
            <person name="Vaario L.M."/>
            <person name="Yamada A."/>
            <person name="Yan M."/>
            <person name="Wang P."/>
            <person name="Xu J."/>
            <person name="Bruns T."/>
            <person name="Baldrian P."/>
            <person name="Vilgalys R."/>
            <person name="Dunand C."/>
            <person name="Henrissat B."/>
            <person name="Grigoriev I.V."/>
            <person name="Hibbett D."/>
            <person name="Nagy L.G."/>
            <person name="Martin F.M."/>
        </authorList>
    </citation>
    <scope>NUCLEOTIDE SEQUENCE</scope>
    <source>
        <strain evidence="3">UP504</strain>
    </source>
</reference>